<feature type="compositionally biased region" description="Basic and acidic residues" evidence="1">
    <location>
        <begin position="71"/>
        <end position="83"/>
    </location>
</feature>
<dbReference type="InterPro" id="IPR011990">
    <property type="entry name" value="TPR-like_helical_dom_sf"/>
</dbReference>
<name>A0AAE1S2B2_9SOLA</name>
<reference evidence="2" key="1">
    <citation type="submission" date="2023-12" db="EMBL/GenBank/DDBJ databases">
        <title>Genome assembly of Anisodus tanguticus.</title>
        <authorList>
            <person name="Wang Y.-J."/>
        </authorList>
    </citation>
    <scope>NUCLEOTIDE SEQUENCE</scope>
    <source>
        <strain evidence="2">KB-2021</strain>
        <tissue evidence="2">Leaf</tissue>
    </source>
</reference>
<organism evidence="2 3">
    <name type="scientific">Anisodus tanguticus</name>
    <dbReference type="NCBI Taxonomy" id="243964"/>
    <lineage>
        <taxon>Eukaryota</taxon>
        <taxon>Viridiplantae</taxon>
        <taxon>Streptophyta</taxon>
        <taxon>Embryophyta</taxon>
        <taxon>Tracheophyta</taxon>
        <taxon>Spermatophyta</taxon>
        <taxon>Magnoliopsida</taxon>
        <taxon>eudicotyledons</taxon>
        <taxon>Gunneridae</taxon>
        <taxon>Pentapetalae</taxon>
        <taxon>asterids</taxon>
        <taxon>lamiids</taxon>
        <taxon>Solanales</taxon>
        <taxon>Solanaceae</taxon>
        <taxon>Solanoideae</taxon>
        <taxon>Hyoscyameae</taxon>
        <taxon>Anisodus</taxon>
    </lineage>
</organism>
<feature type="region of interest" description="Disordered" evidence="1">
    <location>
        <begin position="42"/>
        <end position="83"/>
    </location>
</feature>
<dbReference type="EMBL" id="JAVYJV010000009">
    <property type="protein sequence ID" value="KAK4362191.1"/>
    <property type="molecule type" value="Genomic_DNA"/>
</dbReference>
<feature type="compositionally biased region" description="Basic residues" evidence="1">
    <location>
        <begin position="59"/>
        <end position="70"/>
    </location>
</feature>
<dbReference type="AlphaFoldDB" id="A0AAE1S2B2"/>
<evidence type="ECO:0000313" key="2">
    <source>
        <dbReference type="EMBL" id="KAK4362191.1"/>
    </source>
</evidence>
<feature type="compositionally biased region" description="Low complexity" evidence="1">
    <location>
        <begin position="1"/>
        <end position="13"/>
    </location>
</feature>
<protein>
    <submittedName>
        <fullName evidence="2">Uncharacterized protein</fullName>
    </submittedName>
</protein>
<keyword evidence="3" id="KW-1185">Reference proteome</keyword>
<comment type="caution">
    <text evidence="2">The sequence shown here is derived from an EMBL/GenBank/DDBJ whole genome shotgun (WGS) entry which is preliminary data.</text>
</comment>
<sequence length="264" mass="28586">MLLRSSSSTLLDSWKPNSCGSSPESDLLLLIQTQQLIRTRSVSMSTSFGSDESPTKKTSPTKHKKTPKLTKLKEKEVDSGSTEVRRLLSNSGLGKAAAAEEEKGRVLQSLVAGGGGGDAYYQKMIESNPGNGLLLANYARFLKETPKLKEKEVGSGSNEVRRLLSNSGLGKAVVAEEEKGRVLQSLVAGGGSGDAARAHTYFDPAVKSDPDDCYVLASYARFLWDAEEQDENEGKEELSRQFGIQKGIQLKPKTSLVHRLIDLP</sequence>
<gene>
    <name evidence="2" type="ORF">RND71_017432</name>
</gene>
<dbReference type="PANTHER" id="PTHR26312:SF168">
    <property type="entry name" value="OS06G0606700 PROTEIN"/>
    <property type="match status" value="1"/>
</dbReference>
<accession>A0AAE1S2B2</accession>
<proteinExistence type="predicted"/>
<dbReference type="PANTHER" id="PTHR26312">
    <property type="entry name" value="TETRATRICOPEPTIDE REPEAT PROTEIN 5"/>
    <property type="match status" value="1"/>
</dbReference>
<dbReference type="SUPFAM" id="SSF48452">
    <property type="entry name" value="TPR-like"/>
    <property type="match status" value="1"/>
</dbReference>
<feature type="region of interest" description="Disordered" evidence="1">
    <location>
        <begin position="1"/>
        <end position="22"/>
    </location>
</feature>
<evidence type="ECO:0000313" key="3">
    <source>
        <dbReference type="Proteomes" id="UP001291623"/>
    </source>
</evidence>
<dbReference type="Proteomes" id="UP001291623">
    <property type="component" value="Unassembled WGS sequence"/>
</dbReference>
<evidence type="ECO:0000256" key="1">
    <source>
        <dbReference type="SAM" id="MobiDB-lite"/>
    </source>
</evidence>